<dbReference type="RefSeq" id="WP_099274123.1">
    <property type="nucleotide sequence ID" value="NZ_KZ304951.1"/>
</dbReference>
<dbReference type="SMART" id="SM00530">
    <property type="entry name" value="HTH_XRE"/>
    <property type="match status" value="1"/>
</dbReference>
<dbReference type="Pfam" id="PF07883">
    <property type="entry name" value="Cupin_2"/>
    <property type="match status" value="1"/>
</dbReference>
<dbReference type="Proteomes" id="UP000221860">
    <property type="component" value="Unassembled WGS sequence"/>
</dbReference>
<dbReference type="OrthoDB" id="9805356at2"/>
<dbReference type="InterPro" id="IPR011051">
    <property type="entry name" value="RmlC_Cupin_sf"/>
</dbReference>
<dbReference type="AlphaFoldDB" id="A0A2G1MLJ2"/>
<dbReference type="GO" id="GO:0003677">
    <property type="term" value="F:DNA binding"/>
    <property type="evidence" value="ECO:0007669"/>
    <property type="project" value="UniProtKB-KW"/>
</dbReference>
<dbReference type="PROSITE" id="PS50943">
    <property type="entry name" value="HTH_CROC1"/>
    <property type="match status" value="1"/>
</dbReference>
<name>A0A2G1MLJ2_9RHOB</name>
<organism evidence="4 5">
    <name type="scientific">Limimaricola cinnabarinus</name>
    <dbReference type="NCBI Taxonomy" id="1125964"/>
    <lineage>
        <taxon>Bacteria</taxon>
        <taxon>Pseudomonadati</taxon>
        <taxon>Pseudomonadota</taxon>
        <taxon>Alphaproteobacteria</taxon>
        <taxon>Rhodobacterales</taxon>
        <taxon>Paracoccaceae</taxon>
        <taxon>Limimaricola</taxon>
    </lineage>
</organism>
<dbReference type="InterPro" id="IPR014710">
    <property type="entry name" value="RmlC-like_jellyroll"/>
</dbReference>
<dbReference type="CDD" id="cd02209">
    <property type="entry name" value="cupin_XRE_C"/>
    <property type="match status" value="1"/>
</dbReference>
<evidence type="ECO:0000313" key="5">
    <source>
        <dbReference type="Proteomes" id="UP000221860"/>
    </source>
</evidence>
<dbReference type="SUPFAM" id="SSF51182">
    <property type="entry name" value="RmlC-like cupins"/>
    <property type="match status" value="1"/>
</dbReference>
<proteinExistence type="predicted"/>
<keyword evidence="1" id="KW-0238">DNA-binding</keyword>
<dbReference type="SUPFAM" id="SSF47413">
    <property type="entry name" value="lambda repressor-like DNA-binding domains"/>
    <property type="match status" value="1"/>
</dbReference>
<dbReference type="PANTHER" id="PTHR46797:SF20">
    <property type="entry name" value="BLR4304 PROTEIN"/>
    <property type="match status" value="1"/>
</dbReference>
<dbReference type="InterPro" id="IPR050807">
    <property type="entry name" value="TransReg_Diox_bact_type"/>
</dbReference>
<dbReference type="PANTHER" id="PTHR46797">
    <property type="entry name" value="HTH-TYPE TRANSCRIPTIONAL REGULATOR"/>
    <property type="match status" value="1"/>
</dbReference>
<dbReference type="Gene3D" id="2.60.120.10">
    <property type="entry name" value="Jelly Rolls"/>
    <property type="match status" value="1"/>
</dbReference>
<protein>
    <submittedName>
        <fullName evidence="4">Transcriptional regulator</fullName>
    </submittedName>
</protein>
<dbReference type="GO" id="GO:0005829">
    <property type="term" value="C:cytosol"/>
    <property type="evidence" value="ECO:0007669"/>
    <property type="project" value="TreeGrafter"/>
</dbReference>
<dbReference type="CDD" id="cd00093">
    <property type="entry name" value="HTH_XRE"/>
    <property type="match status" value="1"/>
</dbReference>
<dbReference type="Pfam" id="PF01381">
    <property type="entry name" value="HTH_3"/>
    <property type="match status" value="1"/>
</dbReference>
<sequence>MSESQTRPGSMIRIARDSGASETAPPLELGPRVRELRRAQGWTLEQAARQAGLARSTLSKIENGQMSPTYDALKKLALGLGITVPQLFTPPRREQVMGRMVTTRAGEGSGQITATYEHELLAEALRTKRMLPYRARIRARSFEEFDGWVRHDGEEFLYVLTGTIRLLTEFYEPVEMKRGDSAYYDAAMGHNVISTSPEDATILWVTSLD</sequence>
<dbReference type="GO" id="GO:0003700">
    <property type="term" value="F:DNA-binding transcription factor activity"/>
    <property type="evidence" value="ECO:0007669"/>
    <property type="project" value="TreeGrafter"/>
</dbReference>
<evidence type="ECO:0000256" key="2">
    <source>
        <dbReference type="SAM" id="MobiDB-lite"/>
    </source>
</evidence>
<evidence type="ECO:0000313" key="4">
    <source>
        <dbReference type="EMBL" id="PHP29490.1"/>
    </source>
</evidence>
<dbReference type="InterPro" id="IPR001387">
    <property type="entry name" value="Cro/C1-type_HTH"/>
</dbReference>
<reference evidence="4 5" key="1">
    <citation type="submission" date="2017-08" db="EMBL/GenBank/DDBJ databases">
        <title>Draft Genome Sequence of Loktanella cinnabarina Strain XM1, Isolated from Coastal Surface Water.</title>
        <authorList>
            <person name="Ma R."/>
            <person name="Wang J."/>
            <person name="Wang Q."/>
            <person name="Ma Z."/>
            <person name="Li J."/>
            <person name="Chen L."/>
        </authorList>
    </citation>
    <scope>NUCLEOTIDE SEQUENCE [LARGE SCALE GENOMIC DNA]</scope>
    <source>
        <strain evidence="4 5">XM1</strain>
    </source>
</reference>
<feature type="region of interest" description="Disordered" evidence="2">
    <location>
        <begin position="1"/>
        <end position="27"/>
    </location>
</feature>
<dbReference type="InterPro" id="IPR010982">
    <property type="entry name" value="Lambda_DNA-bd_dom_sf"/>
</dbReference>
<feature type="domain" description="HTH cro/C1-type" evidence="3">
    <location>
        <begin position="33"/>
        <end position="87"/>
    </location>
</feature>
<dbReference type="InterPro" id="IPR013096">
    <property type="entry name" value="Cupin_2"/>
</dbReference>
<evidence type="ECO:0000259" key="3">
    <source>
        <dbReference type="PROSITE" id="PS50943"/>
    </source>
</evidence>
<comment type="caution">
    <text evidence="4">The sequence shown here is derived from an EMBL/GenBank/DDBJ whole genome shotgun (WGS) entry which is preliminary data.</text>
</comment>
<accession>A0A2G1MLJ2</accession>
<keyword evidence="5" id="KW-1185">Reference proteome</keyword>
<dbReference type="Gene3D" id="1.10.260.40">
    <property type="entry name" value="lambda repressor-like DNA-binding domains"/>
    <property type="match status" value="1"/>
</dbReference>
<dbReference type="EMBL" id="NQWH01000003">
    <property type="protein sequence ID" value="PHP29490.1"/>
    <property type="molecule type" value="Genomic_DNA"/>
</dbReference>
<evidence type="ECO:0000256" key="1">
    <source>
        <dbReference type="ARBA" id="ARBA00023125"/>
    </source>
</evidence>
<gene>
    <name evidence="4" type="ORF">CJ301_00865</name>
</gene>